<organism evidence="2 3">
    <name type="scientific">Aedes aegypti</name>
    <name type="common">Yellowfever mosquito</name>
    <name type="synonym">Culex aegypti</name>
    <dbReference type="NCBI Taxonomy" id="7159"/>
    <lineage>
        <taxon>Eukaryota</taxon>
        <taxon>Metazoa</taxon>
        <taxon>Ecdysozoa</taxon>
        <taxon>Arthropoda</taxon>
        <taxon>Hexapoda</taxon>
        <taxon>Insecta</taxon>
        <taxon>Pterygota</taxon>
        <taxon>Neoptera</taxon>
        <taxon>Endopterygota</taxon>
        <taxon>Diptera</taxon>
        <taxon>Nematocera</taxon>
        <taxon>Culicoidea</taxon>
        <taxon>Culicidae</taxon>
        <taxon>Culicinae</taxon>
        <taxon>Aedini</taxon>
        <taxon>Aedes</taxon>
        <taxon>Stegomyia</taxon>
    </lineage>
</organism>
<dbReference type="EMBL" id="CH477383">
    <property type="protein sequence ID" value="EAT42155.1"/>
    <property type="molecule type" value="Genomic_DNA"/>
</dbReference>
<accession>Q176T6</accession>
<evidence type="ECO:0000256" key="1">
    <source>
        <dbReference type="SAM" id="MobiDB-lite"/>
    </source>
</evidence>
<reference evidence="2" key="3">
    <citation type="submission" date="2012-09" db="EMBL/GenBank/DDBJ databases">
        <authorList>
            <consortium name="VectorBase"/>
        </authorList>
    </citation>
    <scope>NUCLEOTIDE SEQUENCE</scope>
    <source>
        <strain evidence="2">Liverpool</strain>
    </source>
</reference>
<reference evidence="2" key="1">
    <citation type="submission" date="2005-10" db="EMBL/GenBank/DDBJ databases">
        <authorList>
            <person name="Loftus B.J."/>
            <person name="Nene V.M."/>
            <person name="Hannick L.I."/>
            <person name="Bidwell S."/>
            <person name="Haas B."/>
            <person name="Amedeo P."/>
            <person name="Orvis J."/>
            <person name="Wortman J.R."/>
            <person name="White O.R."/>
            <person name="Salzberg S."/>
            <person name="Shumway M."/>
            <person name="Koo H."/>
            <person name="Zhao Y."/>
            <person name="Holmes M."/>
            <person name="Miller J."/>
            <person name="Schatz M."/>
            <person name="Pop M."/>
            <person name="Pai G."/>
            <person name="Utterback T."/>
            <person name="Rogers Y.-H."/>
            <person name="Kravitz S."/>
            <person name="Fraser C.M."/>
        </authorList>
    </citation>
    <scope>NUCLEOTIDE SEQUENCE</scope>
    <source>
        <strain evidence="2">Liverpool</strain>
    </source>
</reference>
<dbReference type="Proteomes" id="UP000682892">
    <property type="component" value="Unassembled WGS sequence"/>
</dbReference>
<gene>
    <name evidence="2" type="ORF">AaeL_AAEL006266</name>
</gene>
<dbReference type="AlphaFoldDB" id="Q176T6"/>
<evidence type="ECO:0000313" key="3">
    <source>
        <dbReference type="Proteomes" id="UP000682892"/>
    </source>
</evidence>
<protein>
    <submittedName>
        <fullName evidence="2">AAEL006266-PA</fullName>
    </submittedName>
</protein>
<proteinExistence type="predicted"/>
<sequence>MFLTTEHSTNQPTHGLCRAHTLQRSVSADNQYEADREGSNEIIPPPRYVEFLKAERDEAVSETILPPRYIEVRKGRIILESQKLSDTDTKTDGKDSFSRFAKSKLALGSPTIPDPPGGYERPMIRSQPQSPIHERSKTDSIGTNCSSRSEPCKNTFRCAF</sequence>
<name>Q176T6_AEDAE</name>
<dbReference type="VEuPathDB" id="VectorBase:AAEL018114"/>
<feature type="region of interest" description="Disordered" evidence="1">
    <location>
        <begin position="124"/>
        <end position="146"/>
    </location>
</feature>
<reference evidence="2" key="2">
    <citation type="journal article" date="2007" name="Science">
        <title>Genome sequence of Aedes aegypti, a major arbovirus vector.</title>
        <authorList>
            <person name="Nene V."/>
            <person name="Wortman J.R."/>
            <person name="Lawson D."/>
            <person name="Haas B."/>
            <person name="Kodira C."/>
            <person name="Tu Z.J."/>
            <person name="Loftus B."/>
            <person name="Xi Z."/>
            <person name="Megy K."/>
            <person name="Grabherr M."/>
            <person name="Ren Q."/>
            <person name="Zdobnov E.M."/>
            <person name="Lobo N.F."/>
            <person name="Campbell K.S."/>
            <person name="Brown S.E."/>
            <person name="Bonaldo M.F."/>
            <person name="Zhu J."/>
            <person name="Sinkins S.P."/>
            <person name="Hogenkamp D.G."/>
            <person name="Amedeo P."/>
            <person name="Arensburger P."/>
            <person name="Atkinson P.W."/>
            <person name="Bidwell S."/>
            <person name="Biedler J."/>
            <person name="Birney E."/>
            <person name="Bruggner R.V."/>
            <person name="Costas J."/>
            <person name="Coy M.R."/>
            <person name="Crabtree J."/>
            <person name="Crawford M."/>
            <person name="Debruyn B."/>
            <person name="Decaprio D."/>
            <person name="Eiglmeier K."/>
            <person name="Eisenstadt E."/>
            <person name="El-Dorry H."/>
            <person name="Gelbart W.M."/>
            <person name="Gomes S.L."/>
            <person name="Hammond M."/>
            <person name="Hannick L.I."/>
            <person name="Hogan J.R."/>
            <person name="Holmes M.H."/>
            <person name="Jaffe D."/>
            <person name="Johnston J.S."/>
            <person name="Kennedy R.C."/>
            <person name="Koo H."/>
            <person name="Kravitz S."/>
            <person name="Kriventseva E.V."/>
            <person name="Kulp D."/>
            <person name="Labutti K."/>
            <person name="Lee E."/>
            <person name="Li S."/>
            <person name="Lovin D.D."/>
            <person name="Mao C."/>
            <person name="Mauceli E."/>
            <person name="Menck C.F."/>
            <person name="Miller J.R."/>
            <person name="Montgomery P."/>
            <person name="Mori A."/>
            <person name="Nascimento A.L."/>
            <person name="Naveira H.F."/>
            <person name="Nusbaum C."/>
            <person name="O'leary S."/>
            <person name="Orvis J."/>
            <person name="Pertea M."/>
            <person name="Quesneville H."/>
            <person name="Reidenbach K.R."/>
            <person name="Rogers Y.H."/>
            <person name="Roth C.W."/>
            <person name="Schneider J.R."/>
            <person name="Schatz M."/>
            <person name="Shumway M."/>
            <person name="Stanke M."/>
            <person name="Stinson E.O."/>
            <person name="Tubio J.M."/>
            <person name="Vanzee J.P."/>
            <person name="Verjovski-Almeida S."/>
            <person name="Werner D."/>
            <person name="White O."/>
            <person name="Wyder S."/>
            <person name="Zeng Q."/>
            <person name="Zhao Q."/>
            <person name="Zhao Y."/>
            <person name="Hill C.A."/>
            <person name="Raikhel A.S."/>
            <person name="Soares M.B."/>
            <person name="Knudson D.L."/>
            <person name="Lee N.H."/>
            <person name="Galagan J."/>
            <person name="Salzberg S.L."/>
            <person name="Paulsen I.T."/>
            <person name="Dimopoulos G."/>
            <person name="Collins F.H."/>
            <person name="Birren B."/>
            <person name="Fraser-Liggett C.M."/>
            <person name="Severson D.W."/>
        </authorList>
    </citation>
    <scope>NUCLEOTIDE SEQUENCE [LARGE SCALE GENOMIC DNA]</scope>
    <source>
        <strain evidence="2">Liverpool</strain>
    </source>
</reference>
<evidence type="ECO:0000313" key="2">
    <source>
        <dbReference type="EMBL" id="EAT42155.1"/>
    </source>
</evidence>